<dbReference type="CDD" id="cd17321">
    <property type="entry name" value="MFS_MMR_MDR_like"/>
    <property type="match status" value="1"/>
</dbReference>
<protein>
    <submittedName>
        <fullName evidence="9">MFS transporter</fullName>
    </submittedName>
</protein>
<dbReference type="NCBIfam" id="TIGR00711">
    <property type="entry name" value="efflux_EmrB"/>
    <property type="match status" value="1"/>
</dbReference>
<feature type="transmembrane region" description="Helical" evidence="7">
    <location>
        <begin position="155"/>
        <end position="177"/>
    </location>
</feature>
<feature type="transmembrane region" description="Helical" evidence="7">
    <location>
        <begin position="243"/>
        <end position="266"/>
    </location>
</feature>
<dbReference type="PANTHER" id="PTHR42718">
    <property type="entry name" value="MAJOR FACILITATOR SUPERFAMILY MULTIDRUG TRANSPORTER MFSC"/>
    <property type="match status" value="1"/>
</dbReference>
<feature type="transmembrane region" description="Helical" evidence="7">
    <location>
        <begin position="30"/>
        <end position="53"/>
    </location>
</feature>
<feature type="transmembrane region" description="Helical" evidence="7">
    <location>
        <begin position="97"/>
        <end position="116"/>
    </location>
</feature>
<feature type="transmembrane region" description="Helical" evidence="7">
    <location>
        <begin position="318"/>
        <end position="338"/>
    </location>
</feature>
<keyword evidence="10" id="KW-1185">Reference proteome</keyword>
<feature type="transmembrane region" description="Helical" evidence="7">
    <location>
        <begin position="419"/>
        <end position="440"/>
    </location>
</feature>
<feature type="transmembrane region" description="Helical" evidence="7">
    <location>
        <begin position="217"/>
        <end position="237"/>
    </location>
</feature>
<dbReference type="PROSITE" id="PS50850">
    <property type="entry name" value="MFS"/>
    <property type="match status" value="1"/>
</dbReference>
<evidence type="ECO:0000256" key="7">
    <source>
        <dbReference type="SAM" id="Phobius"/>
    </source>
</evidence>
<feature type="transmembrane region" description="Helical" evidence="7">
    <location>
        <begin position="499"/>
        <end position="519"/>
    </location>
</feature>
<dbReference type="Gene3D" id="1.20.1720.10">
    <property type="entry name" value="Multidrug resistance protein D"/>
    <property type="match status" value="1"/>
</dbReference>
<keyword evidence="2" id="KW-0813">Transport</keyword>
<feature type="domain" description="Major facilitator superfamily (MFS) profile" evidence="8">
    <location>
        <begin position="31"/>
        <end position="523"/>
    </location>
</feature>
<dbReference type="Pfam" id="PF07690">
    <property type="entry name" value="MFS_1"/>
    <property type="match status" value="1"/>
</dbReference>
<keyword evidence="6 7" id="KW-0472">Membrane</keyword>
<feature type="transmembrane region" description="Helical" evidence="7">
    <location>
        <begin position="375"/>
        <end position="398"/>
    </location>
</feature>
<feature type="transmembrane region" description="Helical" evidence="7">
    <location>
        <begin position="73"/>
        <end position="92"/>
    </location>
</feature>
<sequence length="534" mass="54523">MTQIGKPPGDDALIRHGCDAAPCPTSARPWVLAAAIIGSSMAFIDGTVVNVALPAIQRDLQATAFQAQWVVESYALFLAALLLVGGSLGDLFGRRRIFALGVVVFALASVGCALAASVQQLIAARAVQGIGGALLVPGSLSLISSNFEEKERGRAIGTWSGASGITAAIGPVLGGFLVDHYSWIWAFLINVPMALAVLWIVWRHVPESRGSAAGSKLDAGGALLATAALGGIVYAFIEAPTQGWRSGAVLAALAIGVVASLLFVAVERRVRAPMLPLNLLRIGNFGGANLLTLLLYAALGGGLYFLPLNLIQVQGYSATVAGAALLPFILIMFALSGWAGQLVDRFGPRLPLVVGPSIAAVGFALFALPGVGVNYWTAFFPAVVVLGFGMTVTVAPLTTTVMNSVGPEAAGVASGVNNAVSRAASVLAIAVFGVVMAAVFDAVLAEGLEQAGASAQASAFLEEQRSRLAGADMPQGIDAATAASLKGAVAGAFVAGFRWVMLICAGLALLSALSAWVMIGRGPDRQGVSVVSRP</sequence>
<keyword evidence="3" id="KW-1003">Cell membrane</keyword>
<comment type="caution">
    <text evidence="9">The sequence shown here is derived from an EMBL/GenBank/DDBJ whole genome shotgun (WGS) entry which is preliminary data.</text>
</comment>
<dbReference type="Proteomes" id="UP001500975">
    <property type="component" value="Unassembled WGS sequence"/>
</dbReference>
<reference evidence="10" key="1">
    <citation type="journal article" date="2019" name="Int. J. Syst. Evol. Microbiol.">
        <title>The Global Catalogue of Microorganisms (GCM) 10K type strain sequencing project: providing services to taxonomists for standard genome sequencing and annotation.</title>
        <authorList>
            <consortium name="The Broad Institute Genomics Platform"/>
            <consortium name="The Broad Institute Genome Sequencing Center for Infectious Disease"/>
            <person name="Wu L."/>
            <person name="Ma J."/>
        </authorList>
    </citation>
    <scope>NUCLEOTIDE SEQUENCE [LARGE SCALE GENOMIC DNA]</scope>
    <source>
        <strain evidence="10">JCM 17804</strain>
    </source>
</reference>
<evidence type="ECO:0000256" key="3">
    <source>
        <dbReference type="ARBA" id="ARBA00022475"/>
    </source>
</evidence>
<feature type="transmembrane region" description="Helical" evidence="7">
    <location>
        <begin position="350"/>
        <end position="369"/>
    </location>
</feature>
<dbReference type="PANTHER" id="PTHR42718:SF42">
    <property type="entry name" value="EXPORT PROTEIN"/>
    <property type="match status" value="1"/>
</dbReference>
<accession>A0ABP8HTW1</accession>
<evidence type="ECO:0000259" key="8">
    <source>
        <dbReference type="PROSITE" id="PS50850"/>
    </source>
</evidence>
<evidence type="ECO:0000256" key="2">
    <source>
        <dbReference type="ARBA" id="ARBA00022448"/>
    </source>
</evidence>
<evidence type="ECO:0000256" key="6">
    <source>
        <dbReference type="ARBA" id="ARBA00023136"/>
    </source>
</evidence>
<dbReference type="RefSeq" id="WP_345538523.1">
    <property type="nucleotide sequence ID" value="NZ_BAABGJ010000027.1"/>
</dbReference>
<proteinExistence type="predicted"/>
<dbReference type="InterPro" id="IPR011701">
    <property type="entry name" value="MFS"/>
</dbReference>
<name>A0ABP8HTW1_9BURK</name>
<dbReference type="EMBL" id="BAABGJ010000027">
    <property type="protein sequence ID" value="GAA4344394.1"/>
    <property type="molecule type" value="Genomic_DNA"/>
</dbReference>
<keyword evidence="4 7" id="KW-0812">Transmembrane</keyword>
<keyword evidence="5 7" id="KW-1133">Transmembrane helix</keyword>
<dbReference type="InterPro" id="IPR020846">
    <property type="entry name" value="MFS_dom"/>
</dbReference>
<organism evidence="9 10">
    <name type="scientific">Variovorax defluvii</name>
    <dbReference type="NCBI Taxonomy" id="913761"/>
    <lineage>
        <taxon>Bacteria</taxon>
        <taxon>Pseudomonadati</taxon>
        <taxon>Pseudomonadota</taxon>
        <taxon>Betaproteobacteria</taxon>
        <taxon>Burkholderiales</taxon>
        <taxon>Comamonadaceae</taxon>
        <taxon>Variovorax</taxon>
    </lineage>
</organism>
<feature type="transmembrane region" description="Helical" evidence="7">
    <location>
        <begin position="122"/>
        <end position="143"/>
    </location>
</feature>
<dbReference type="Gene3D" id="1.20.1250.20">
    <property type="entry name" value="MFS general substrate transporter like domains"/>
    <property type="match status" value="1"/>
</dbReference>
<feature type="transmembrane region" description="Helical" evidence="7">
    <location>
        <begin position="287"/>
        <end position="306"/>
    </location>
</feature>
<evidence type="ECO:0000256" key="5">
    <source>
        <dbReference type="ARBA" id="ARBA00022989"/>
    </source>
</evidence>
<feature type="transmembrane region" description="Helical" evidence="7">
    <location>
        <begin position="183"/>
        <end position="205"/>
    </location>
</feature>
<evidence type="ECO:0000313" key="9">
    <source>
        <dbReference type="EMBL" id="GAA4344394.1"/>
    </source>
</evidence>
<evidence type="ECO:0000256" key="1">
    <source>
        <dbReference type="ARBA" id="ARBA00004651"/>
    </source>
</evidence>
<dbReference type="SUPFAM" id="SSF103473">
    <property type="entry name" value="MFS general substrate transporter"/>
    <property type="match status" value="1"/>
</dbReference>
<evidence type="ECO:0000313" key="10">
    <source>
        <dbReference type="Proteomes" id="UP001500975"/>
    </source>
</evidence>
<evidence type="ECO:0000256" key="4">
    <source>
        <dbReference type="ARBA" id="ARBA00022692"/>
    </source>
</evidence>
<comment type="subcellular location">
    <subcellularLocation>
        <location evidence="1">Cell membrane</location>
        <topology evidence="1">Multi-pass membrane protein</topology>
    </subcellularLocation>
</comment>
<dbReference type="InterPro" id="IPR004638">
    <property type="entry name" value="EmrB-like"/>
</dbReference>
<gene>
    <name evidence="9" type="ORF">GCM10023165_27500</name>
</gene>
<dbReference type="InterPro" id="IPR036259">
    <property type="entry name" value="MFS_trans_sf"/>
</dbReference>